<evidence type="ECO:0000313" key="5">
    <source>
        <dbReference type="Proteomes" id="UP001296943"/>
    </source>
</evidence>
<dbReference type="HAMAP" id="MF_00727">
    <property type="entry name" value="Tgl"/>
    <property type="match status" value="1"/>
</dbReference>
<protein>
    <submittedName>
        <fullName evidence="4">Protein-glutamine gamma-glutamyltransferase</fullName>
        <ecNumber evidence="4">2.3.2.13</ecNumber>
    </submittedName>
</protein>
<name>A0ABS2N5I4_9BACI</name>
<evidence type="ECO:0000256" key="2">
    <source>
        <dbReference type="ARBA" id="ARBA00022969"/>
    </source>
</evidence>
<keyword evidence="2" id="KW-0749">Sporulation</keyword>
<proteinExistence type="inferred from homology"/>
<dbReference type="GO" id="GO:0003810">
    <property type="term" value="F:protein-glutamine gamma-glutamyltransferase activity"/>
    <property type="evidence" value="ECO:0007669"/>
    <property type="project" value="UniProtKB-EC"/>
</dbReference>
<reference evidence="4 5" key="1">
    <citation type="submission" date="2021-01" db="EMBL/GenBank/DDBJ databases">
        <title>Genomic Encyclopedia of Type Strains, Phase IV (KMG-IV): sequencing the most valuable type-strain genomes for metagenomic binning, comparative biology and taxonomic classification.</title>
        <authorList>
            <person name="Goeker M."/>
        </authorList>
    </citation>
    <scope>NUCLEOTIDE SEQUENCE [LARGE SCALE GENOMIC DNA]</scope>
    <source>
        <strain evidence="4 5">DSM 23711</strain>
    </source>
</reference>
<evidence type="ECO:0000256" key="3">
    <source>
        <dbReference type="ARBA" id="ARBA00023315"/>
    </source>
</evidence>
<dbReference type="InterPro" id="IPR020916">
    <property type="entry name" value="Gln_gamma-glutamylTfrase_bac"/>
</dbReference>
<dbReference type="RefSeq" id="WP_204502021.1">
    <property type="nucleotide sequence ID" value="NZ_JAFBDR010000031.1"/>
</dbReference>
<dbReference type="Proteomes" id="UP001296943">
    <property type="component" value="Unassembled WGS sequence"/>
</dbReference>
<keyword evidence="1 4" id="KW-0808">Transferase</keyword>
<evidence type="ECO:0000313" key="4">
    <source>
        <dbReference type="EMBL" id="MBM7573376.1"/>
    </source>
</evidence>
<accession>A0ABS2N5I4</accession>
<keyword evidence="5" id="KW-1185">Reference proteome</keyword>
<dbReference type="EMBL" id="JAFBDR010000031">
    <property type="protein sequence ID" value="MBM7573376.1"/>
    <property type="molecule type" value="Genomic_DNA"/>
</dbReference>
<dbReference type="NCBIfam" id="NF002869">
    <property type="entry name" value="PRK03187.1"/>
    <property type="match status" value="1"/>
</dbReference>
<dbReference type="EC" id="2.3.2.13" evidence="4"/>
<sequence length="290" mass="33325">MIQITGMPFQLSDQWPSNSTEKLIIQQIQADPIVYSYQSIDELLFELKLRKNILVSARAMNQGHAQFAPFAKSYCNPEYWELTKNGGFQLKPGMLPSEAIQDIYKNSSLYGFECATAKVIIYYHAVLNSIGEQLFNQLFANLYLYSWHFDPDLKIQTLNTNHFIPGDVVYFNNPDVDPERSWWRGENAVVLGDGTYFGHGLGIRTADQIIQALNKRRKPESDQSAYLTNLVTRPSFSHLAKISMLSRNYPAYKIPLIAIHHNESSISCGQYLIYLNNVYNQITYTNPFIW</sequence>
<organism evidence="4 5">
    <name type="scientific">Aquibacillus albus</name>
    <dbReference type="NCBI Taxonomy" id="1168171"/>
    <lineage>
        <taxon>Bacteria</taxon>
        <taxon>Bacillati</taxon>
        <taxon>Bacillota</taxon>
        <taxon>Bacilli</taxon>
        <taxon>Bacillales</taxon>
        <taxon>Bacillaceae</taxon>
        <taxon>Aquibacillus</taxon>
    </lineage>
</organism>
<gene>
    <name evidence="4" type="ORF">JOC48_003938</name>
</gene>
<keyword evidence="3 4" id="KW-0012">Acyltransferase</keyword>
<comment type="caution">
    <text evidence="4">The sequence shown here is derived from an EMBL/GenBank/DDBJ whole genome shotgun (WGS) entry which is preliminary data.</text>
</comment>
<evidence type="ECO:0000256" key="1">
    <source>
        <dbReference type="ARBA" id="ARBA00022679"/>
    </source>
</evidence>
<dbReference type="Pfam" id="PF20085">
    <property type="entry name" value="TGL"/>
    <property type="match status" value="1"/>
</dbReference>